<dbReference type="AlphaFoldDB" id="A0AA46ACY7"/>
<dbReference type="Gene3D" id="3.30.1240.10">
    <property type="match status" value="1"/>
</dbReference>
<dbReference type="RefSeq" id="WP_284723835.1">
    <property type="nucleotide sequence ID" value="NZ_FXTU01000001.1"/>
</dbReference>
<dbReference type="InterPro" id="IPR006379">
    <property type="entry name" value="HAD-SF_hydro_IIB"/>
</dbReference>
<sequence length="282" mass="30696">MSLLPYPLLVSDVDGTLLGAGNRISSENKRSIARFREHGGIFTLATGRTYMEAKRFIDELRLDVPVILCNGALLFDPASGHLSPVATLPADMIRQLAANALERLSCPKDLIIYGIDVIYITQLRPSTEAALTAEKTEDLKVVSLPSFNDLPDVPYLKLVVIADPQEMHQVIAWSDTLTAFPIDATLSYDNYFEILPRGMSKGAAAAKLMERLGMEPKQLAAIGDHCNDLDMLKLAGLGAAVGNAHPEVLKQADVIVARHDEHAVSHLIEHHLLSTASEKTAK</sequence>
<dbReference type="GO" id="GO:0005829">
    <property type="term" value="C:cytosol"/>
    <property type="evidence" value="ECO:0007669"/>
    <property type="project" value="TreeGrafter"/>
</dbReference>
<accession>A0AA46ACY7</accession>
<dbReference type="CDD" id="cd07516">
    <property type="entry name" value="HAD_Pase"/>
    <property type="match status" value="1"/>
</dbReference>
<evidence type="ECO:0008006" key="3">
    <source>
        <dbReference type="Google" id="ProtNLM"/>
    </source>
</evidence>
<organism evidence="1 2">
    <name type="scientific">Laceyella tengchongensis</name>
    <dbReference type="NCBI Taxonomy" id="574699"/>
    <lineage>
        <taxon>Bacteria</taxon>
        <taxon>Bacillati</taxon>
        <taxon>Bacillota</taxon>
        <taxon>Bacilli</taxon>
        <taxon>Bacillales</taxon>
        <taxon>Thermoactinomycetaceae</taxon>
        <taxon>Laceyella</taxon>
    </lineage>
</organism>
<dbReference type="EMBL" id="FXTU01000001">
    <property type="protein sequence ID" value="SMP01360.1"/>
    <property type="molecule type" value="Genomic_DNA"/>
</dbReference>
<dbReference type="PANTHER" id="PTHR10000:SF8">
    <property type="entry name" value="HAD SUPERFAMILY HYDROLASE-LIKE, TYPE 3"/>
    <property type="match status" value="1"/>
</dbReference>
<dbReference type="SFLD" id="SFLDG01140">
    <property type="entry name" value="C2.B:_Phosphomannomutase_and_P"/>
    <property type="match status" value="1"/>
</dbReference>
<dbReference type="NCBIfam" id="TIGR00099">
    <property type="entry name" value="Cof-subfamily"/>
    <property type="match status" value="1"/>
</dbReference>
<name>A0AA46ACY7_9BACL</name>
<gene>
    <name evidence="1" type="ORF">SAMN06265361_101235</name>
</gene>
<keyword evidence="2" id="KW-1185">Reference proteome</keyword>
<dbReference type="InterPro" id="IPR000150">
    <property type="entry name" value="Cof"/>
</dbReference>
<dbReference type="SUPFAM" id="SSF56784">
    <property type="entry name" value="HAD-like"/>
    <property type="match status" value="1"/>
</dbReference>
<evidence type="ECO:0000313" key="1">
    <source>
        <dbReference type="EMBL" id="SMP01360.1"/>
    </source>
</evidence>
<dbReference type="NCBIfam" id="TIGR01484">
    <property type="entry name" value="HAD-SF-IIB"/>
    <property type="match status" value="1"/>
</dbReference>
<evidence type="ECO:0000313" key="2">
    <source>
        <dbReference type="Proteomes" id="UP001157946"/>
    </source>
</evidence>
<dbReference type="InterPro" id="IPR036412">
    <property type="entry name" value="HAD-like_sf"/>
</dbReference>
<reference evidence="1" key="1">
    <citation type="submission" date="2017-05" db="EMBL/GenBank/DDBJ databases">
        <authorList>
            <person name="Varghese N."/>
            <person name="Submissions S."/>
        </authorList>
    </citation>
    <scope>NUCLEOTIDE SEQUENCE</scope>
    <source>
        <strain evidence="1">DSM 45262</strain>
    </source>
</reference>
<dbReference type="Gene3D" id="3.40.50.1000">
    <property type="entry name" value="HAD superfamily/HAD-like"/>
    <property type="match status" value="1"/>
</dbReference>
<dbReference type="Proteomes" id="UP001157946">
    <property type="component" value="Unassembled WGS sequence"/>
</dbReference>
<dbReference type="SFLD" id="SFLDS00003">
    <property type="entry name" value="Haloacid_Dehalogenase"/>
    <property type="match status" value="1"/>
</dbReference>
<dbReference type="Pfam" id="PF08282">
    <property type="entry name" value="Hydrolase_3"/>
    <property type="match status" value="1"/>
</dbReference>
<protein>
    <recommendedName>
        <fullName evidence="3">Hydrolase</fullName>
    </recommendedName>
</protein>
<proteinExistence type="predicted"/>
<dbReference type="GO" id="GO:0000287">
    <property type="term" value="F:magnesium ion binding"/>
    <property type="evidence" value="ECO:0007669"/>
    <property type="project" value="TreeGrafter"/>
</dbReference>
<dbReference type="PANTHER" id="PTHR10000">
    <property type="entry name" value="PHOSPHOSERINE PHOSPHATASE"/>
    <property type="match status" value="1"/>
</dbReference>
<dbReference type="GO" id="GO:0016791">
    <property type="term" value="F:phosphatase activity"/>
    <property type="evidence" value="ECO:0007669"/>
    <property type="project" value="TreeGrafter"/>
</dbReference>
<comment type="caution">
    <text evidence="1">The sequence shown here is derived from an EMBL/GenBank/DDBJ whole genome shotgun (WGS) entry which is preliminary data.</text>
</comment>
<dbReference type="InterPro" id="IPR023214">
    <property type="entry name" value="HAD_sf"/>
</dbReference>